<protein>
    <recommendedName>
        <fullName evidence="3">Secreted protein/lipoprotein</fullName>
    </recommendedName>
</protein>
<reference evidence="1 2" key="1">
    <citation type="submission" date="2024-12" db="EMBL/GenBank/DDBJ databases">
        <title>Forecasting of Potato common scab and diversities of Pathogenic streptomyces spp. in china.</title>
        <authorList>
            <person name="Handique U."/>
            <person name="Wu J."/>
        </authorList>
    </citation>
    <scope>NUCLEOTIDE SEQUENCE [LARGE SCALE GENOMIC DNA]</scope>
    <source>
        <strain evidence="1 2">ZRIMU1585</strain>
    </source>
</reference>
<proteinExistence type="predicted"/>
<accession>A0ABW9IUT2</accession>
<dbReference type="EMBL" id="JBJVNE010000026">
    <property type="protein sequence ID" value="MFM9652205.1"/>
    <property type="molecule type" value="Genomic_DNA"/>
</dbReference>
<evidence type="ECO:0000313" key="1">
    <source>
        <dbReference type="EMBL" id="MFM9652205.1"/>
    </source>
</evidence>
<gene>
    <name evidence="1" type="ORF">ACKI1S_39485</name>
</gene>
<keyword evidence="2" id="KW-1185">Reference proteome</keyword>
<organism evidence="1 2">
    <name type="scientific">Streptomyces galilaeus</name>
    <dbReference type="NCBI Taxonomy" id="33899"/>
    <lineage>
        <taxon>Bacteria</taxon>
        <taxon>Bacillati</taxon>
        <taxon>Actinomycetota</taxon>
        <taxon>Actinomycetes</taxon>
        <taxon>Kitasatosporales</taxon>
        <taxon>Streptomycetaceae</taxon>
        <taxon>Streptomyces</taxon>
    </lineage>
</organism>
<dbReference type="Proteomes" id="UP001631993">
    <property type="component" value="Unassembled WGS sequence"/>
</dbReference>
<name>A0ABW9IUT2_STRGJ</name>
<evidence type="ECO:0008006" key="3">
    <source>
        <dbReference type="Google" id="ProtNLM"/>
    </source>
</evidence>
<sequence length="121" mass="13513">MSNFEREAVAKGTDLENYASTEALSKFRSDLAHMKEQRTVIRGELGHDAKVTSLDAVAKLPTATIEDCVDLSKWQTIDTRTNKVLPLPTNQPRRYVATATAEKWPNGWMVTDYVPDGARTC</sequence>
<dbReference type="RefSeq" id="WP_369277277.1">
    <property type="nucleotide sequence ID" value="NZ_JBJVMW010000009.1"/>
</dbReference>
<comment type="caution">
    <text evidence="1">The sequence shown here is derived from an EMBL/GenBank/DDBJ whole genome shotgun (WGS) entry which is preliminary data.</text>
</comment>
<evidence type="ECO:0000313" key="2">
    <source>
        <dbReference type="Proteomes" id="UP001631993"/>
    </source>
</evidence>